<name>A0ABP7KYE6_9SPHN</name>
<dbReference type="RefSeq" id="WP_344698397.1">
    <property type="nucleotide sequence ID" value="NZ_BAABBM010000001.1"/>
</dbReference>
<dbReference type="InterPro" id="IPR022638">
    <property type="entry name" value="Transloc_intimin_rcpt"/>
</dbReference>
<feature type="signal peptide" evidence="1">
    <location>
        <begin position="1"/>
        <end position="23"/>
    </location>
</feature>
<gene>
    <name evidence="2" type="ORF">GCM10022276_07970</name>
</gene>
<organism evidence="2 3">
    <name type="scientific">Sphingomonas limnosediminicola</name>
    <dbReference type="NCBI Taxonomy" id="940133"/>
    <lineage>
        <taxon>Bacteria</taxon>
        <taxon>Pseudomonadati</taxon>
        <taxon>Pseudomonadota</taxon>
        <taxon>Alphaproteobacteria</taxon>
        <taxon>Sphingomonadales</taxon>
        <taxon>Sphingomonadaceae</taxon>
        <taxon>Sphingomonas</taxon>
    </lineage>
</organism>
<dbReference type="EMBL" id="BAABBM010000001">
    <property type="protein sequence ID" value="GAA3891213.1"/>
    <property type="molecule type" value="Genomic_DNA"/>
</dbReference>
<dbReference type="Proteomes" id="UP001500827">
    <property type="component" value="Unassembled WGS sequence"/>
</dbReference>
<sequence>MKIGALVRTILCAASIVAAPASSKPTGGHYLFVFTGDQKSVGHDFLAVIDADPASPRYGRLVSSVETDQVTVRPHHTEYQMPASGLLFSSDFDADRTFVFDLRDPLRPKVVSSFQDLAGYAYPHSFVRLPNGNVLATFQYRVGALPHHGDVMQGAADRSGAITGGLVEIDDTGKAVRSASSADPAFAKAALEPYSLAVLPGIDRVVSSNSAMHDDGLLRSTTAQIWRLSDLKLLKTIRLDPGEDLYGHISPEEVRVGPDGAAYIQTLSCGLQRISGLDTPEPKAKLVYTFPGSWCGVPTIAEHYLVQSVPDIHGFVVLDMRDGEHPREVSRLVISADYAAHWTGFDPKTGRIVITSGREGDRTYLLKLDQMTGALTIDTAFRDEDGVPGLSFARRKWPHGWTGAGKPHGAVFSH</sequence>
<dbReference type="SUPFAM" id="SSF75011">
    <property type="entry name" value="3-carboxy-cis,cis-mucoante lactonizing enzyme"/>
    <property type="match status" value="1"/>
</dbReference>
<evidence type="ECO:0008006" key="4">
    <source>
        <dbReference type="Google" id="ProtNLM"/>
    </source>
</evidence>
<accession>A0ABP7KYE6</accession>
<keyword evidence="1" id="KW-0732">Signal</keyword>
<evidence type="ECO:0000313" key="2">
    <source>
        <dbReference type="EMBL" id="GAA3891213.1"/>
    </source>
</evidence>
<evidence type="ECO:0000313" key="3">
    <source>
        <dbReference type="Proteomes" id="UP001500827"/>
    </source>
</evidence>
<proteinExistence type="predicted"/>
<dbReference type="PRINTS" id="PR01370">
    <property type="entry name" value="TRNSINTIMINR"/>
</dbReference>
<protein>
    <recommendedName>
        <fullName evidence="4">Methanethiol oxidase</fullName>
    </recommendedName>
</protein>
<evidence type="ECO:0000256" key="1">
    <source>
        <dbReference type="SAM" id="SignalP"/>
    </source>
</evidence>
<reference evidence="3" key="1">
    <citation type="journal article" date="2019" name="Int. J. Syst. Evol. Microbiol.">
        <title>The Global Catalogue of Microorganisms (GCM) 10K type strain sequencing project: providing services to taxonomists for standard genome sequencing and annotation.</title>
        <authorList>
            <consortium name="The Broad Institute Genomics Platform"/>
            <consortium name="The Broad Institute Genome Sequencing Center for Infectious Disease"/>
            <person name="Wu L."/>
            <person name="Ma J."/>
        </authorList>
    </citation>
    <scope>NUCLEOTIDE SEQUENCE [LARGE SCALE GENOMIC DNA]</scope>
    <source>
        <strain evidence="3">JCM 17543</strain>
    </source>
</reference>
<feature type="chain" id="PRO_5045509892" description="Methanethiol oxidase" evidence="1">
    <location>
        <begin position="24"/>
        <end position="414"/>
    </location>
</feature>
<keyword evidence="3" id="KW-1185">Reference proteome</keyword>
<comment type="caution">
    <text evidence="2">The sequence shown here is derived from an EMBL/GenBank/DDBJ whole genome shotgun (WGS) entry which is preliminary data.</text>
</comment>